<dbReference type="OrthoDB" id="6288072at2759"/>
<organism evidence="2 3">
    <name type="scientific">Dibothriocephalus latus</name>
    <name type="common">Fish tapeworm</name>
    <name type="synonym">Diphyllobothrium latum</name>
    <dbReference type="NCBI Taxonomy" id="60516"/>
    <lineage>
        <taxon>Eukaryota</taxon>
        <taxon>Metazoa</taxon>
        <taxon>Spiralia</taxon>
        <taxon>Lophotrochozoa</taxon>
        <taxon>Platyhelminthes</taxon>
        <taxon>Cestoda</taxon>
        <taxon>Eucestoda</taxon>
        <taxon>Diphyllobothriidea</taxon>
        <taxon>Diphyllobothriidae</taxon>
        <taxon>Dibothriocephalus</taxon>
    </lineage>
</organism>
<protein>
    <submittedName>
        <fullName evidence="2">Uncharacterized protein</fullName>
    </submittedName>
</protein>
<dbReference type="AlphaFoldDB" id="A0A3P6V0G7"/>
<proteinExistence type="predicted"/>
<accession>A0A3P6V0G7</accession>
<reference evidence="2 3" key="1">
    <citation type="submission" date="2018-11" db="EMBL/GenBank/DDBJ databases">
        <authorList>
            <consortium name="Pathogen Informatics"/>
        </authorList>
    </citation>
    <scope>NUCLEOTIDE SEQUENCE [LARGE SCALE GENOMIC DNA]</scope>
</reference>
<feature type="transmembrane region" description="Helical" evidence="1">
    <location>
        <begin position="110"/>
        <end position="138"/>
    </location>
</feature>
<keyword evidence="1" id="KW-0812">Transmembrane</keyword>
<gene>
    <name evidence="2" type="ORF">DILT_LOCUS3465</name>
</gene>
<evidence type="ECO:0000313" key="2">
    <source>
        <dbReference type="EMBL" id="VDK83471.1"/>
    </source>
</evidence>
<name>A0A3P6V0G7_DIBLA</name>
<sequence length="222" mass="23886">MIIPTVLGCVAAIFAWILQYQNGGLLNVFMKPVRSSDSPNVTFDVVSDFSGILAFIACLVFASLGLVVIFIFSFICCICCCCCDSGCHHDEDEDEKDELGSKASTKDQNFICCGLHILALVVTTLLLIGLAVCIGYYFGAANVLSETMADSKAKDVEVVSWLEGNSSSFSVGRILQFFVSNALKFSKSSISSAKTNINVTVSTVKTTILKVCRMYNSLSSPS</sequence>
<dbReference type="EMBL" id="UYRU01043706">
    <property type="protein sequence ID" value="VDK83471.1"/>
    <property type="molecule type" value="Genomic_DNA"/>
</dbReference>
<dbReference type="Proteomes" id="UP000281553">
    <property type="component" value="Unassembled WGS sequence"/>
</dbReference>
<keyword evidence="1" id="KW-1133">Transmembrane helix</keyword>
<keyword evidence="1" id="KW-0472">Membrane</keyword>
<feature type="transmembrane region" description="Helical" evidence="1">
    <location>
        <begin position="51"/>
        <end position="81"/>
    </location>
</feature>
<evidence type="ECO:0000313" key="3">
    <source>
        <dbReference type="Proteomes" id="UP000281553"/>
    </source>
</evidence>
<keyword evidence="3" id="KW-1185">Reference proteome</keyword>
<evidence type="ECO:0000256" key="1">
    <source>
        <dbReference type="SAM" id="Phobius"/>
    </source>
</evidence>